<dbReference type="InterPro" id="IPR012910">
    <property type="entry name" value="Plug_dom"/>
</dbReference>
<dbReference type="PANTHER" id="PTHR32552:SF74">
    <property type="entry name" value="HYDROXAMATE SIDEROPHORE RECEPTOR FHUE"/>
    <property type="match status" value="1"/>
</dbReference>
<sequence length="708" mass="77558">MTRLRLILLATVAIPLSAVPLAAQEAAETITQGTVTLRSIYDTEGTGSYTTDFISMGDKDTRSFREMPQSTTVVTHKRLEEGGYTSLDTVLRETPGIYVLSNDEGRSSLYSRGFEFDSLYVNGLLTPLSSIYGTQPDMAAVDHIEILRGPFGLFGGPGEPAGAINMGLKQPQDVFGTTLSASVGTWDNRRIEADVTGPLNDSGSVRWRIVGARGKRDSWIDNVGNEVGVFYTALAMDVTPETTVSFALNYRGRDIAPSSGLPTDTEGNLLDLDRSTFTGEDWNRFENDITDYIAEVEHRLQDGGHLKFSALYSKANVGFLYANAAGPAAQDNTVSALSWLHRSYDQEAVSLDAHFSKPITLAGRETNLIVGMDWRRHDTELDEARGRIAGVFDLDDWNADVELPDTGFTNRTEGETEQYGLYAQWRVKPTDRFTVVAGGRLSWYDATATTTVLATGARTVSEAEEKGEVTPYLGLIYDLGDTSSVYASYTEIFQPQTTTDVSGNLLDPRTGQQIELGYKAELRPGLKATAALFHLRDENRAVSDLSNPGYVLAQGEATVQGVELEATGNLAPNWELSAGYTYSDTDYDNTETAAGSEFYTPQHMLQVWTKYSFDQPGWDKLSLGGGIRAFSGFRNIAHSLSGSATTIEAPGYAVVDLRASYNLTERVTATLSVNNVLDRTYYERVGSTSVFNFYGEPRSIDFRIAAKY</sequence>
<dbReference type="SUPFAM" id="SSF56935">
    <property type="entry name" value="Porins"/>
    <property type="match status" value="1"/>
</dbReference>
<keyword evidence="7 10" id="KW-0472">Membrane</keyword>
<dbReference type="PANTHER" id="PTHR32552">
    <property type="entry name" value="FERRICHROME IRON RECEPTOR-RELATED"/>
    <property type="match status" value="1"/>
</dbReference>
<evidence type="ECO:0000256" key="6">
    <source>
        <dbReference type="ARBA" id="ARBA00023077"/>
    </source>
</evidence>
<dbReference type="Proteomes" id="UP001589799">
    <property type="component" value="Unassembled WGS sequence"/>
</dbReference>
<dbReference type="NCBIfam" id="TIGR01783">
    <property type="entry name" value="TonB-siderophor"/>
    <property type="match status" value="1"/>
</dbReference>
<gene>
    <name evidence="15" type="ORF">ACFFII_12465</name>
</gene>
<keyword evidence="3 10" id="KW-0813">Transport</keyword>
<dbReference type="PROSITE" id="PS52016">
    <property type="entry name" value="TONB_DEPENDENT_REC_3"/>
    <property type="match status" value="1"/>
</dbReference>
<keyword evidence="6 11" id="KW-0798">TonB box</keyword>
<name>A0ABV6I5R1_9RHOB</name>
<dbReference type="InterPro" id="IPR036942">
    <property type="entry name" value="Beta-barrel_TonB_sf"/>
</dbReference>
<protein>
    <submittedName>
        <fullName evidence="15">TonB-dependent siderophore receptor</fullName>
    </submittedName>
</protein>
<evidence type="ECO:0000256" key="3">
    <source>
        <dbReference type="ARBA" id="ARBA00022448"/>
    </source>
</evidence>
<dbReference type="InterPro" id="IPR039426">
    <property type="entry name" value="TonB-dep_rcpt-like"/>
</dbReference>
<comment type="subcellular location">
    <subcellularLocation>
        <location evidence="1 10">Cell outer membrane</location>
        <topology evidence="1 10">Multi-pass membrane protein</topology>
    </subcellularLocation>
</comment>
<comment type="similarity">
    <text evidence="2 10 11">Belongs to the TonB-dependent receptor family.</text>
</comment>
<feature type="signal peptide" evidence="12">
    <location>
        <begin position="1"/>
        <end position="22"/>
    </location>
</feature>
<organism evidence="15 16">
    <name type="scientific">Paracoccus niistensis</name>
    <dbReference type="NCBI Taxonomy" id="632935"/>
    <lineage>
        <taxon>Bacteria</taxon>
        <taxon>Pseudomonadati</taxon>
        <taxon>Pseudomonadota</taxon>
        <taxon>Alphaproteobacteria</taxon>
        <taxon>Rhodobacterales</taxon>
        <taxon>Paracoccaceae</taxon>
        <taxon>Paracoccus</taxon>
    </lineage>
</organism>
<evidence type="ECO:0000256" key="4">
    <source>
        <dbReference type="ARBA" id="ARBA00022452"/>
    </source>
</evidence>
<evidence type="ECO:0000259" key="13">
    <source>
        <dbReference type="Pfam" id="PF00593"/>
    </source>
</evidence>
<evidence type="ECO:0000313" key="16">
    <source>
        <dbReference type="Proteomes" id="UP001589799"/>
    </source>
</evidence>
<evidence type="ECO:0000256" key="5">
    <source>
        <dbReference type="ARBA" id="ARBA00022692"/>
    </source>
</evidence>
<dbReference type="Gene3D" id="2.40.170.20">
    <property type="entry name" value="TonB-dependent receptor, beta-barrel domain"/>
    <property type="match status" value="1"/>
</dbReference>
<dbReference type="InterPro" id="IPR000531">
    <property type="entry name" value="Beta-barrel_TonB"/>
</dbReference>
<proteinExistence type="inferred from homology"/>
<evidence type="ECO:0000259" key="14">
    <source>
        <dbReference type="Pfam" id="PF07715"/>
    </source>
</evidence>
<keyword evidence="4 10" id="KW-1134">Transmembrane beta strand</keyword>
<dbReference type="Pfam" id="PF07715">
    <property type="entry name" value="Plug"/>
    <property type="match status" value="1"/>
</dbReference>
<keyword evidence="9 10" id="KW-0998">Cell outer membrane</keyword>
<evidence type="ECO:0000256" key="8">
    <source>
        <dbReference type="ARBA" id="ARBA00023170"/>
    </source>
</evidence>
<keyword evidence="8 15" id="KW-0675">Receptor</keyword>
<dbReference type="Pfam" id="PF00593">
    <property type="entry name" value="TonB_dep_Rec_b-barrel"/>
    <property type="match status" value="1"/>
</dbReference>
<evidence type="ECO:0000256" key="12">
    <source>
        <dbReference type="SAM" id="SignalP"/>
    </source>
</evidence>
<reference evidence="15 16" key="1">
    <citation type="submission" date="2024-09" db="EMBL/GenBank/DDBJ databases">
        <authorList>
            <person name="Sun Q."/>
            <person name="Mori K."/>
        </authorList>
    </citation>
    <scope>NUCLEOTIDE SEQUENCE [LARGE SCALE GENOMIC DNA]</scope>
    <source>
        <strain evidence="15 16">KCTC 22789</strain>
    </source>
</reference>
<evidence type="ECO:0000256" key="11">
    <source>
        <dbReference type="RuleBase" id="RU003357"/>
    </source>
</evidence>
<evidence type="ECO:0000256" key="10">
    <source>
        <dbReference type="PROSITE-ProRule" id="PRU01360"/>
    </source>
</evidence>
<evidence type="ECO:0000313" key="15">
    <source>
        <dbReference type="EMBL" id="MFC0341574.1"/>
    </source>
</evidence>
<dbReference type="InterPro" id="IPR010105">
    <property type="entry name" value="TonB_sidphr_rcpt"/>
</dbReference>
<keyword evidence="16" id="KW-1185">Reference proteome</keyword>
<evidence type="ECO:0000256" key="2">
    <source>
        <dbReference type="ARBA" id="ARBA00009810"/>
    </source>
</evidence>
<feature type="domain" description="TonB-dependent receptor-like beta-barrel" evidence="13">
    <location>
        <begin position="243"/>
        <end position="676"/>
    </location>
</feature>
<dbReference type="InterPro" id="IPR037066">
    <property type="entry name" value="Plug_dom_sf"/>
</dbReference>
<dbReference type="Gene3D" id="2.170.130.10">
    <property type="entry name" value="TonB-dependent receptor, plug domain"/>
    <property type="match status" value="1"/>
</dbReference>
<dbReference type="CDD" id="cd01347">
    <property type="entry name" value="ligand_gated_channel"/>
    <property type="match status" value="1"/>
</dbReference>
<evidence type="ECO:0000256" key="7">
    <source>
        <dbReference type="ARBA" id="ARBA00023136"/>
    </source>
</evidence>
<keyword evidence="12" id="KW-0732">Signal</keyword>
<accession>A0ABV6I5R1</accession>
<dbReference type="EMBL" id="JBHLWE010000038">
    <property type="protein sequence ID" value="MFC0341574.1"/>
    <property type="molecule type" value="Genomic_DNA"/>
</dbReference>
<feature type="domain" description="TonB-dependent receptor plug" evidence="14">
    <location>
        <begin position="65"/>
        <end position="163"/>
    </location>
</feature>
<feature type="chain" id="PRO_5046948633" evidence="12">
    <location>
        <begin position="23"/>
        <end position="708"/>
    </location>
</feature>
<evidence type="ECO:0000256" key="1">
    <source>
        <dbReference type="ARBA" id="ARBA00004571"/>
    </source>
</evidence>
<comment type="caution">
    <text evidence="15">The sequence shown here is derived from an EMBL/GenBank/DDBJ whole genome shotgun (WGS) entry which is preliminary data.</text>
</comment>
<dbReference type="RefSeq" id="WP_377699199.1">
    <property type="nucleotide sequence ID" value="NZ_JBHLWE010000038.1"/>
</dbReference>
<evidence type="ECO:0000256" key="9">
    <source>
        <dbReference type="ARBA" id="ARBA00023237"/>
    </source>
</evidence>
<keyword evidence="5 10" id="KW-0812">Transmembrane</keyword>